<accession>A0A2H5FLX7</accession>
<gene>
    <name evidence="2" type="ORF">CAB17_11220</name>
</gene>
<dbReference type="PROSITE" id="PS00139">
    <property type="entry name" value="THIOL_PROTEASE_CYS"/>
    <property type="match status" value="1"/>
</dbReference>
<reference evidence="2 3" key="1">
    <citation type="submission" date="2017-12" db="EMBL/GenBank/DDBJ databases">
        <title>Legionella sainthelensi LA01-117, whole genome sequence of a clinical isolate from New Zealand.</title>
        <authorList>
            <person name="Cree S.L."/>
            <person name="Slow S."/>
            <person name="Kennedy M.A."/>
            <person name="Murdoch D.R."/>
            <person name="Biggs P.J."/>
            <person name="Anderson T."/>
        </authorList>
    </citation>
    <scope>NUCLEOTIDE SEQUENCE [LARGE SCALE GENOMIC DNA]</scope>
    <source>
        <strain evidence="2 3">LA01-117</strain>
    </source>
</reference>
<dbReference type="KEGG" id="lsh:CAB17_11220"/>
<protein>
    <recommendedName>
        <fullName evidence="4">Thiol protease</fullName>
    </recommendedName>
</protein>
<dbReference type="AlphaFoldDB" id="A0A2H5FLX7"/>
<evidence type="ECO:0008006" key="4">
    <source>
        <dbReference type="Google" id="ProtNLM"/>
    </source>
</evidence>
<evidence type="ECO:0000313" key="2">
    <source>
        <dbReference type="EMBL" id="AUH72567.1"/>
    </source>
</evidence>
<organism evidence="2 3">
    <name type="scientific">Legionella sainthelensi</name>
    <dbReference type="NCBI Taxonomy" id="28087"/>
    <lineage>
        <taxon>Bacteria</taxon>
        <taxon>Pseudomonadati</taxon>
        <taxon>Pseudomonadota</taxon>
        <taxon>Gammaproteobacteria</taxon>
        <taxon>Legionellales</taxon>
        <taxon>Legionellaceae</taxon>
        <taxon>Legionella</taxon>
    </lineage>
</organism>
<evidence type="ECO:0000256" key="1">
    <source>
        <dbReference type="SAM" id="MobiDB-lite"/>
    </source>
</evidence>
<feature type="region of interest" description="Disordered" evidence="1">
    <location>
        <begin position="637"/>
        <end position="656"/>
    </location>
</feature>
<keyword evidence="3" id="KW-1185">Reference proteome</keyword>
<dbReference type="InterPro" id="IPR000169">
    <property type="entry name" value="Pept_cys_AS"/>
</dbReference>
<sequence>MLPLFPKEDQPMTIEQGRVGDCYLLAAIDCLYNSKDGKKRLTNMFTELSNGDIEVRIQYSKQSQYLKPEKVKLKYQYKNNIENDIITIPKDRLELIAKDQRGVKTNSLAVLILEHLSPYFFTVAREDSLLAHNHIIRYEGTDADFIAKLVGFEAGYLEDINQVIKLKTIAPHEPVYLTLDYGQQDRRGVYHSRHALRVDKITPNPQIPGGYEFSLVNPWNTRIIETWSQEDIKKRRPKYACFYKNKEKKAFSLKILSIAEHEAGFIFNHSELKENLFSLFRTRNDVNTQFLLNGVSLYKRFPSIFDKIPSIASRELSIFNSSIQKDALIACLKSSPEQFENNYKLLIKKCFPNTDFASQEEVNKLTDLINQNVRRQSGAPIEKPEEKIMDFYFLQDFERLPPGNIRNTFIHPETIAAVPQLKKKLLARGLHLLAINDIGQFGVDGKDFLKSEHPVDQQLYKDIRAQEKNFLNPLKSIFNVRSINPSLSKELLKLAKEDLAKTNVKTIKTMIDKQPDDAFKAWLKSMFDADIELRTKWNNNITLEIRALLNDASQLNSLPAFLEKINNDDFISKYRKVYEKHFGILPEKEIGDIVLNEWQRKMNNERHQRTKPLGESTPDDAPVRNLNLLFKPFPQPSFNKDLNNDNEETYSKKLLA</sequence>
<dbReference type="EMBL" id="CP025491">
    <property type="protein sequence ID" value="AUH72567.1"/>
    <property type="molecule type" value="Genomic_DNA"/>
</dbReference>
<dbReference type="Proteomes" id="UP000234343">
    <property type="component" value="Chromosome"/>
</dbReference>
<evidence type="ECO:0000313" key="3">
    <source>
        <dbReference type="Proteomes" id="UP000234343"/>
    </source>
</evidence>
<name>A0A2H5FLX7_9GAMM</name>
<proteinExistence type="predicted"/>